<dbReference type="Pfam" id="PF18332">
    <property type="entry name" value="XRN1_D1"/>
    <property type="match status" value="1"/>
</dbReference>
<feature type="domain" description="Exoribonuclease Xrn1 D2/D3" evidence="6">
    <location>
        <begin position="448"/>
        <end position="671"/>
    </location>
</feature>
<feature type="region of interest" description="Disordered" evidence="1">
    <location>
        <begin position="1207"/>
        <end position="1247"/>
    </location>
</feature>
<dbReference type="Pfam" id="PF18129">
    <property type="entry name" value="SH3_12"/>
    <property type="match status" value="1"/>
</dbReference>
<dbReference type="Pfam" id="PF17846">
    <property type="entry name" value="XRN_M"/>
    <property type="match status" value="1"/>
</dbReference>
<protein>
    <submittedName>
        <fullName evidence="7">Uncharacterized protein</fullName>
    </submittedName>
</protein>
<reference evidence="7" key="2">
    <citation type="submission" date="2025-09" db="UniProtKB">
        <authorList>
            <consortium name="Ensembl"/>
        </authorList>
    </citation>
    <scope>IDENTIFICATION</scope>
</reference>
<dbReference type="GO" id="GO:0005634">
    <property type="term" value="C:nucleus"/>
    <property type="evidence" value="ECO:0007669"/>
    <property type="project" value="TreeGrafter"/>
</dbReference>
<evidence type="ECO:0000259" key="4">
    <source>
        <dbReference type="Pfam" id="PF18129"/>
    </source>
</evidence>
<dbReference type="Ensembl" id="ENSEBUT00000013516.1">
    <property type="protein sequence ID" value="ENSEBUP00000012940.1"/>
    <property type="gene ID" value="ENSEBUG00000008198.1"/>
</dbReference>
<dbReference type="InterPro" id="IPR041412">
    <property type="entry name" value="Xrn1_helical"/>
</dbReference>
<accession>A0A8C4QBH2</accession>
<feature type="region of interest" description="Disordered" evidence="1">
    <location>
        <begin position="1154"/>
        <end position="1190"/>
    </location>
</feature>
<feature type="compositionally biased region" description="Polar residues" evidence="1">
    <location>
        <begin position="1207"/>
        <end position="1232"/>
    </location>
</feature>
<dbReference type="GO" id="GO:0000956">
    <property type="term" value="P:nuclear-transcribed mRNA catabolic process"/>
    <property type="evidence" value="ECO:0007669"/>
    <property type="project" value="TreeGrafter"/>
</dbReference>
<keyword evidence="2" id="KW-0732">Signal</keyword>
<dbReference type="InterPro" id="IPR027073">
    <property type="entry name" value="5_3_exoribonuclease"/>
</dbReference>
<dbReference type="GeneTree" id="ENSGT00670000098080"/>
<organism evidence="7 8">
    <name type="scientific">Eptatretus burgeri</name>
    <name type="common">Inshore hagfish</name>
    <dbReference type="NCBI Taxonomy" id="7764"/>
    <lineage>
        <taxon>Eukaryota</taxon>
        <taxon>Metazoa</taxon>
        <taxon>Chordata</taxon>
        <taxon>Craniata</taxon>
        <taxon>Vertebrata</taxon>
        <taxon>Cyclostomata</taxon>
        <taxon>Myxini</taxon>
        <taxon>Myxiniformes</taxon>
        <taxon>Myxinidae</taxon>
        <taxon>Eptatretinae</taxon>
        <taxon>Eptatretus</taxon>
    </lineage>
</organism>
<dbReference type="PANTHER" id="PTHR12341:SF7">
    <property type="entry name" value="5'-3' EXORIBONUCLEASE 1"/>
    <property type="match status" value="1"/>
</dbReference>
<feature type="signal peptide" evidence="2">
    <location>
        <begin position="1"/>
        <end position="19"/>
    </location>
</feature>
<dbReference type="InterPro" id="IPR047007">
    <property type="entry name" value="XRN1_D1_sf"/>
</dbReference>
<dbReference type="GO" id="GO:0004534">
    <property type="term" value="F:5'-3' RNA exonuclease activity"/>
    <property type="evidence" value="ECO:0007669"/>
    <property type="project" value="TreeGrafter"/>
</dbReference>
<dbReference type="Gene3D" id="1.25.40.1050">
    <property type="match status" value="1"/>
</dbReference>
<evidence type="ECO:0000313" key="8">
    <source>
        <dbReference type="Proteomes" id="UP000694388"/>
    </source>
</evidence>
<evidence type="ECO:0000259" key="3">
    <source>
        <dbReference type="Pfam" id="PF17846"/>
    </source>
</evidence>
<dbReference type="Gene3D" id="2.30.30.750">
    <property type="match status" value="1"/>
</dbReference>
<dbReference type="Proteomes" id="UP000694388">
    <property type="component" value="Unplaced"/>
</dbReference>
<evidence type="ECO:0000256" key="1">
    <source>
        <dbReference type="SAM" id="MobiDB-lite"/>
    </source>
</evidence>
<evidence type="ECO:0000313" key="7">
    <source>
        <dbReference type="Ensembl" id="ENSEBUP00000012940.1"/>
    </source>
</evidence>
<feature type="domain" description="5'-3' exoribonuclease 1 SH3-like" evidence="4">
    <location>
        <begin position="697"/>
        <end position="767"/>
    </location>
</feature>
<evidence type="ECO:0000259" key="6">
    <source>
        <dbReference type="Pfam" id="PF18334"/>
    </source>
</evidence>
<keyword evidence="8" id="KW-1185">Reference proteome</keyword>
<dbReference type="InterPro" id="IPR047008">
    <property type="entry name" value="XRN1_SH3_sf"/>
</dbReference>
<dbReference type="GO" id="GO:0003723">
    <property type="term" value="F:RNA binding"/>
    <property type="evidence" value="ECO:0007669"/>
    <property type="project" value="TreeGrafter"/>
</dbReference>
<feature type="chain" id="PRO_5034375648" evidence="2">
    <location>
        <begin position="20"/>
        <end position="1269"/>
    </location>
</feature>
<dbReference type="InterPro" id="IPR041106">
    <property type="entry name" value="XRN1_D2_D3"/>
</dbReference>
<sequence>MIQVLIFLLLLFVFQHLLSIRYVGEHKGGEVERFCFAACAGEEDLFEIEFRQYKEKYYTSKMGVAQVSSDFLHQQTRSYVEAIQWILSYYSEGVKSWSWFFPAHYAPFLSDLRGVATLDLNFNYGAPFRPFEQLLAVLPPASRELLPLCYQNLMIDPSSPILEFYPEEFHTDLNGKQQDWEAVVLIPFVNEIRLLAAMSPYNHHLTDEEKRRNEHGLCLLYTFDSMATVAKPEEGDDPRIRVQGLPADIWRIASSDLLKGLSPGVDPDTFHRGFPSLRHVGHKACLKKAGVTVFQQKSRADNMILEILPSGVEQPLEHLAQKLIKQVLLVNWPHLEEALVTAVTDGQTRFSHEGGSIIRKSLPKDVSAALWKDAHEIAQTYETRKGVLVGEMKLLLQARLLMGQRFVFSSTGHATLEKQWRDKDSVFLLQTTVPEKFPSEPERTDTVPLQMVFPLKSSVFMLGSPYYGCQGEVLSTGAGRVSVLFSDPSEPEFRKVIQNQQALSVHYSPGYIVAARLGISPYLLSRITGTIYVARGSKRGPKGDQRCNVGLNLKFSQRNEEVRGYTRREGSEWLYSTATETLLSNYVQRFPELFQYLSRWPNEYLFYEDDIWPSDDESGADYVQGITQWLRSLPIASVTRTPCGQNILDPGVVAAIAHVVDDAKVKQTNKKVKLNVKPHLLYKVDAPSNHAAPDPRAKFQLFDRVTNVRTGYPPPLGLRGTVVGICGAEHEAEIIYEVLFDSEFLGGQSIRYEGKRGYRVPPWAVVNLSHGSRLTSDPCQNRGEQDDAHTVPHLFPGKSQRTLIGLNHSPHSPFVPPRDVKQESEFTSAWESLQSKNFPPVQDQKPAVSILKRQVPPESTGNPVTPAAPRAVVSSEFDKLLASLNVTDVEKNKEAMTSSITTKKGNVGFEQAGYKARTAQVVPGVHERRTSAMDVPPRDVTRQIGGKTANELAGQPPAPDAFAQRGTEMLMQMLKIDSPAEKPAGMKPTQPHDVHTRRQPVPPLYCQTNQGPYFPSNAPFPFPPVGVQPHGPQAPLPARYMMNPRQAMFAMPWYPNVPANAGALPQYYRAPGPAIHPKHGLFHPARTDQPCAMDAQQHYQRAWPGRPNAPMRPGLLHTGPNMPYSGQAQGLLSDTRSPESFVPLQVYRHQFGAKMDKSGSSAGAPAGRVKPPPQNSEVTRSGNPAPGRLDVRAPQSQAILLPKQMETLQGDQSGKVSQLPPQESQHMESQQVRVPVQKSGRRKPRRKAKLAANFGAPQQMVDVYSTNCS</sequence>
<dbReference type="AlphaFoldDB" id="A0A8C4QBH2"/>
<dbReference type="InterPro" id="IPR041385">
    <property type="entry name" value="SH3_12"/>
</dbReference>
<name>A0A8C4QBH2_EPTBU</name>
<dbReference type="GO" id="GO:0016075">
    <property type="term" value="P:rRNA catabolic process"/>
    <property type="evidence" value="ECO:0007669"/>
    <property type="project" value="TreeGrafter"/>
</dbReference>
<dbReference type="Gene3D" id="2.170.260.40">
    <property type="match status" value="1"/>
</dbReference>
<evidence type="ECO:0000259" key="5">
    <source>
        <dbReference type="Pfam" id="PF18332"/>
    </source>
</evidence>
<feature type="domain" description="5'-3' exoribonuclease 1 D1" evidence="5">
    <location>
        <begin position="270"/>
        <end position="433"/>
    </location>
</feature>
<dbReference type="Pfam" id="PF18334">
    <property type="entry name" value="XRN1_D2_D3"/>
    <property type="match status" value="1"/>
</dbReference>
<feature type="domain" description="Xrn1 helical" evidence="3">
    <location>
        <begin position="51"/>
        <end position="227"/>
    </location>
</feature>
<dbReference type="InterPro" id="IPR040992">
    <property type="entry name" value="XRN1_D1"/>
</dbReference>
<proteinExistence type="predicted"/>
<dbReference type="PANTHER" id="PTHR12341">
    <property type="entry name" value="5'-&gt;3' EXORIBONUCLEASE"/>
    <property type="match status" value="1"/>
</dbReference>
<evidence type="ECO:0000256" key="2">
    <source>
        <dbReference type="SAM" id="SignalP"/>
    </source>
</evidence>
<reference evidence="7" key="1">
    <citation type="submission" date="2025-08" db="UniProtKB">
        <authorList>
            <consortium name="Ensembl"/>
        </authorList>
    </citation>
    <scope>IDENTIFICATION</scope>
</reference>